<feature type="compositionally biased region" description="Basic residues" evidence="1">
    <location>
        <begin position="159"/>
        <end position="173"/>
    </location>
</feature>
<accession>Q83ZS1</accession>
<proteinExistence type="predicted"/>
<feature type="region of interest" description="Disordered" evidence="1">
    <location>
        <begin position="148"/>
        <end position="173"/>
    </location>
</feature>
<geneLocation type="plasmid" evidence="2">
    <name>pA505</name>
</geneLocation>
<reference evidence="2" key="1">
    <citation type="submission" date="2003-03" db="EMBL/GenBank/DDBJ databases">
        <title>Mobile elements contribute to plasmid evolution in the opportunistic human pathogen Corynebacterium jeikeium.</title>
        <authorList>
            <person name="Tauch A."/>
        </authorList>
    </citation>
    <scope>NUCLEOTIDE SEQUENCE</scope>
    <source>
        <strain evidence="2">A505</strain>
        <plasmid evidence="2">pA505</plasmid>
    </source>
</reference>
<sequence length="223" mass="25356">MDTPSDSTPLHCVECGMQLFYAGVGRRPRYCSQTCRSRAWEKRRAARDGLVAQEVVEHRVEVTVAPTAEDVAAWLNDHPKRLSKVLKLMEWTQRQKDGLRAGLEGADCDLTVIGQQELDLVTGRAELVVAKDELRALRRKNEVLWKENQRLKSGGEQRKKPRRKSAPQPQRRKVIMPSVDDIEPPFGGGERVIIHGGKEFVVPSEWSDKEAHEFAREYPHLGE</sequence>
<evidence type="ECO:0000256" key="1">
    <source>
        <dbReference type="SAM" id="MobiDB-lite"/>
    </source>
</evidence>
<keyword evidence="2" id="KW-0614">Plasmid</keyword>
<feature type="compositionally biased region" description="Basic and acidic residues" evidence="1">
    <location>
        <begin position="148"/>
        <end position="158"/>
    </location>
</feature>
<gene>
    <name evidence="2" type="primary">ypkD</name>
</gene>
<name>Q83ZS1_CORJE</name>
<evidence type="ECO:0000313" key="2">
    <source>
        <dbReference type="EMBL" id="AAP22075.1"/>
    </source>
</evidence>
<dbReference type="AlphaFoldDB" id="Q83ZS1"/>
<organism evidence="2">
    <name type="scientific">Corynebacterium jeikeium</name>
    <dbReference type="NCBI Taxonomy" id="38289"/>
    <lineage>
        <taxon>Bacteria</taxon>
        <taxon>Bacillati</taxon>
        <taxon>Actinomycetota</taxon>
        <taxon>Actinomycetes</taxon>
        <taxon>Mycobacteriales</taxon>
        <taxon>Corynebacteriaceae</taxon>
        <taxon>Corynebacterium</taxon>
    </lineage>
</organism>
<protein>
    <submittedName>
        <fullName evidence="2">YpkD</fullName>
    </submittedName>
</protein>
<dbReference type="EMBL" id="AY263990">
    <property type="protein sequence ID" value="AAP22075.1"/>
    <property type="molecule type" value="Genomic_DNA"/>
</dbReference>